<reference evidence="12" key="1">
    <citation type="journal article" date="2023" name="Genes Genomics">
        <title>Genomic insights of Leclercia adecarboxylata strains linked to an outbreak in public hospitals in Mexico.</title>
        <authorList>
            <person name="Barrios-Villa E."/>
            <person name="Pacheco-Flores B."/>
            <person name="Lozano-Zarain P."/>
            <person name="Del Campo-Ortega R."/>
            <person name="de Jesus Ascencio-Montiel I."/>
            <person name="Gonzalez-Leon M."/>
            <person name="Camorlinga-Ponce M."/>
            <person name="Gaytan Cervantes F.J."/>
            <person name="Gonzalez Torres C."/>
            <person name="Aguilar E."/>
            <person name="Gonzalez Ibarra J."/>
            <person name="Torres Lopez F.J."/>
            <person name="Rosas-Vargas H."/>
            <person name="Gonzalez-Bonilla C.R."/>
            <person name="Del Carmen Rocha-Gracia R."/>
        </authorList>
    </citation>
    <scope>NUCLEOTIDE SEQUENCE</scope>
    <source>
        <strain evidence="12">Lac40</strain>
    </source>
</reference>
<dbReference type="RefSeq" id="WP_191152435.1">
    <property type="nucleotide sequence ID" value="NZ_JACXBN010000023.1"/>
</dbReference>
<keyword evidence="4 9" id="KW-0547">Nucleotide-binding</keyword>
<evidence type="ECO:0000256" key="8">
    <source>
        <dbReference type="PIRSR" id="PIRSR001589-1"/>
    </source>
</evidence>
<dbReference type="InterPro" id="IPR014729">
    <property type="entry name" value="Rossmann-like_a/b/a_fold"/>
</dbReference>
<dbReference type="CDD" id="cd00712">
    <property type="entry name" value="AsnB"/>
    <property type="match status" value="1"/>
</dbReference>
<dbReference type="InterPro" id="IPR001962">
    <property type="entry name" value="Asn_synthase"/>
</dbReference>
<evidence type="ECO:0000256" key="4">
    <source>
        <dbReference type="ARBA" id="ARBA00022741"/>
    </source>
</evidence>
<dbReference type="NCBIfam" id="TIGR01536">
    <property type="entry name" value="asn_synth_AEB"/>
    <property type="match status" value="1"/>
</dbReference>
<proteinExistence type="inferred from homology"/>
<dbReference type="GO" id="GO:0004066">
    <property type="term" value="F:asparagine synthase (glutamine-hydrolyzing) activity"/>
    <property type="evidence" value="ECO:0007669"/>
    <property type="project" value="UniProtKB-EC"/>
</dbReference>
<evidence type="ECO:0000256" key="10">
    <source>
        <dbReference type="PIRSR" id="PIRSR001589-3"/>
    </source>
</evidence>
<keyword evidence="5 9" id="KW-0067">ATP-binding</keyword>
<feature type="binding site" evidence="9">
    <location>
        <position position="103"/>
    </location>
    <ligand>
        <name>L-glutamine</name>
        <dbReference type="ChEBI" id="CHEBI:58359"/>
    </ligand>
</feature>
<gene>
    <name evidence="12" type="primary">asnB</name>
    <name evidence="12" type="ORF">OEZ79_19655</name>
</gene>
<dbReference type="GO" id="GO:0006529">
    <property type="term" value="P:asparagine biosynthetic process"/>
    <property type="evidence" value="ECO:0007669"/>
    <property type="project" value="UniProtKB-KW"/>
</dbReference>
<keyword evidence="8" id="KW-0028">Amino-acid biosynthesis</keyword>
<dbReference type="InterPro" id="IPR029055">
    <property type="entry name" value="Ntn_hydrolases_N"/>
</dbReference>
<dbReference type="EC" id="6.3.5.4" evidence="3"/>
<dbReference type="InterPro" id="IPR033738">
    <property type="entry name" value="AsnB_N"/>
</dbReference>
<dbReference type="PIRSF" id="PIRSF001589">
    <property type="entry name" value="Asn_synthetase_glu-h"/>
    <property type="match status" value="1"/>
</dbReference>
<evidence type="ECO:0000256" key="1">
    <source>
        <dbReference type="ARBA" id="ARBA00005187"/>
    </source>
</evidence>
<dbReference type="EMBL" id="JAOURS010000027">
    <property type="protein sequence ID" value="MDC6640453.1"/>
    <property type="molecule type" value="Genomic_DNA"/>
</dbReference>
<accession>A0A9X3YDE4</accession>
<evidence type="ECO:0000313" key="12">
    <source>
        <dbReference type="EMBL" id="MDC6640453.1"/>
    </source>
</evidence>
<evidence type="ECO:0000256" key="2">
    <source>
        <dbReference type="ARBA" id="ARBA00005752"/>
    </source>
</evidence>
<dbReference type="PANTHER" id="PTHR43284:SF1">
    <property type="entry name" value="ASPARAGINE SYNTHETASE"/>
    <property type="match status" value="1"/>
</dbReference>
<comment type="caution">
    <text evidence="12">The sequence shown here is derived from an EMBL/GenBank/DDBJ whole genome shotgun (WGS) entry which is preliminary data.</text>
</comment>
<comment type="pathway">
    <text evidence="1">Amino-acid biosynthesis; L-asparagine biosynthesis; L-asparagine from L-aspartate (L-Gln route): step 1/1.</text>
</comment>
<feature type="site" description="Important for beta-aspartyl-AMP intermediate formation" evidence="10">
    <location>
        <position position="378"/>
    </location>
</feature>
<dbReference type="SUPFAM" id="SSF52402">
    <property type="entry name" value="Adenine nucleotide alpha hydrolases-like"/>
    <property type="match status" value="1"/>
</dbReference>
<evidence type="ECO:0000256" key="3">
    <source>
        <dbReference type="ARBA" id="ARBA00012737"/>
    </source>
</evidence>
<dbReference type="PANTHER" id="PTHR43284">
    <property type="entry name" value="ASPARAGINE SYNTHETASE (GLUTAMINE-HYDROLYZING)"/>
    <property type="match status" value="1"/>
</dbReference>
<dbReference type="GO" id="GO:0005524">
    <property type="term" value="F:ATP binding"/>
    <property type="evidence" value="ECO:0007669"/>
    <property type="project" value="UniProtKB-KW"/>
</dbReference>
<dbReference type="Gene3D" id="3.60.20.10">
    <property type="entry name" value="Glutamine Phosphoribosylpyrophosphate, subunit 1, domain 1"/>
    <property type="match status" value="1"/>
</dbReference>
<keyword evidence="8" id="KW-0061">Asparagine biosynthesis</keyword>
<evidence type="ECO:0000259" key="11">
    <source>
        <dbReference type="PROSITE" id="PS51278"/>
    </source>
</evidence>
<dbReference type="InterPro" id="IPR051786">
    <property type="entry name" value="ASN_synthetase/amidase"/>
</dbReference>
<dbReference type="AlphaFoldDB" id="A0A9X3YDE4"/>
<dbReference type="GO" id="GO:0005829">
    <property type="term" value="C:cytosol"/>
    <property type="evidence" value="ECO:0007669"/>
    <property type="project" value="TreeGrafter"/>
</dbReference>
<dbReference type="PROSITE" id="PS51278">
    <property type="entry name" value="GATASE_TYPE_2"/>
    <property type="match status" value="1"/>
</dbReference>
<evidence type="ECO:0000256" key="9">
    <source>
        <dbReference type="PIRSR" id="PIRSR001589-2"/>
    </source>
</evidence>
<organism evidence="12 13">
    <name type="scientific">Leclercia adecarboxylata</name>
    <dbReference type="NCBI Taxonomy" id="83655"/>
    <lineage>
        <taxon>Bacteria</taxon>
        <taxon>Pseudomonadati</taxon>
        <taxon>Pseudomonadota</taxon>
        <taxon>Gammaproteobacteria</taxon>
        <taxon>Enterobacterales</taxon>
        <taxon>Enterobacteriaceae</taxon>
        <taxon>Leclercia</taxon>
    </lineage>
</organism>
<dbReference type="Proteomes" id="UP001149314">
    <property type="component" value="Unassembled WGS sequence"/>
</dbReference>
<feature type="domain" description="Glutamine amidotransferase type-2" evidence="11">
    <location>
        <begin position="6"/>
        <end position="217"/>
    </location>
</feature>
<comment type="catalytic activity">
    <reaction evidence="7">
        <text>L-aspartate + L-glutamine + ATP + H2O = L-asparagine + L-glutamate + AMP + diphosphate + H(+)</text>
        <dbReference type="Rhea" id="RHEA:12228"/>
        <dbReference type="ChEBI" id="CHEBI:15377"/>
        <dbReference type="ChEBI" id="CHEBI:15378"/>
        <dbReference type="ChEBI" id="CHEBI:29985"/>
        <dbReference type="ChEBI" id="CHEBI:29991"/>
        <dbReference type="ChEBI" id="CHEBI:30616"/>
        <dbReference type="ChEBI" id="CHEBI:33019"/>
        <dbReference type="ChEBI" id="CHEBI:58048"/>
        <dbReference type="ChEBI" id="CHEBI:58359"/>
        <dbReference type="ChEBI" id="CHEBI:456215"/>
        <dbReference type="EC" id="6.3.5.4"/>
    </reaction>
</comment>
<dbReference type="Pfam" id="PF00733">
    <property type="entry name" value="Asn_synthase"/>
    <property type="match status" value="1"/>
</dbReference>
<dbReference type="SUPFAM" id="SSF56235">
    <property type="entry name" value="N-terminal nucleophile aminohydrolases (Ntn hydrolases)"/>
    <property type="match status" value="1"/>
</dbReference>
<comment type="similarity">
    <text evidence="2">Belongs to the asparagine synthetase family.</text>
</comment>
<protein>
    <recommendedName>
        <fullName evidence="3">asparagine synthase (glutamine-hydrolyzing)</fullName>
        <ecNumber evidence="3">6.3.5.4</ecNumber>
    </recommendedName>
</protein>
<dbReference type="InterPro" id="IPR006426">
    <property type="entry name" value="Asn_synth_AEB"/>
</dbReference>
<evidence type="ECO:0000313" key="13">
    <source>
        <dbReference type="Proteomes" id="UP001149314"/>
    </source>
</evidence>
<dbReference type="CDD" id="cd01991">
    <property type="entry name" value="Asn_synthase_B_C"/>
    <property type="match status" value="1"/>
</dbReference>
<feature type="binding site" evidence="9">
    <location>
        <position position="303"/>
    </location>
    <ligand>
        <name>ATP</name>
        <dbReference type="ChEBI" id="CHEBI:30616"/>
    </ligand>
</feature>
<evidence type="ECO:0000256" key="6">
    <source>
        <dbReference type="ARBA" id="ARBA00022962"/>
    </source>
</evidence>
<keyword evidence="6 8" id="KW-0315">Glutamine amidotransferase</keyword>
<dbReference type="Gene3D" id="3.40.50.620">
    <property type="entry name" value="HUPs"/>
    <property type="match status" value="1"/>
</dbReference>
<dbReference type="InterPro" id="IPR017932">
    <property type="entry name" value="GATase_2_dom"/>
</dbReference>
<feature type="binding site" evidence="9">
    <location>
        <begin position="376"/>
        <end position="377"/>
    </location>
    <ligand>
        <name>ATP</name>
        <dbReference type="ChEBI" id="CHEBI:30616"/>
    </ligand>
</feature>
<name>A0A9X3YDE4_9ENTR</name>
<sequence>MEIKMCGVVGYYSKKHHGSDLILNMLGKIVHRGPDSHGIWQSKDCAITFGHARLAIVDLTMAGHQPMSCDANRYTITFNGEIYNHHDLRKELGNNYSWKGSSDTETLLKCIAVWGVDKTIKKLVGMFAFILWDDLDKNLYLVRDRIGEKPLYYGSANDSFIFGSELKALKIHPDFNDDTNWDAVNDYLHNNYINAPKTFYKNIKQLLPGHYLKISQEQLALGIIPSPDRYWSINYGSNIKIIEDTKINYEKAVINLERLLLDSVSKQSIADVKVGAFLSGGVDSTTIVALLKKTGQDVTTFSIGMPDSRYDESGHAQAVAKALGTKHFSHIITPGEALDIVDKVPYIWDEPFGDSSQIPTYLVSKFAKAHVTVALSGDGGDELFMGYQQYPLLKKIWATRKLSLLPINKTSKLLSQLNSAKIDTFLRRINNLSFAWHCKTPGLLNEFWMDKYRGDSFPHKINPTLINDREAVFQDGITDITFNDLNHYLCNDILAKVDRASMAVSLETRAPFLDHRLVEFAFSLPTSFKMNHFEQKKILRAVLFKYIDKSLVDRPKQGFSLPMRQWLKKELKNWAWDRLQSLPSDKFDKNIIEKIWHEHQTDMRDNSERIWGLSNLSNYLVRK</sequence>
<keyword evidence="12" id="KW-0436">Ligase</keyword>
<evidence type="ECO:0000256" key="7">
    <source>
        <dbReference type="ARBA" id="ARBA00048741"/>
    </source>
</evidence>
<feature type="active site" description="For GATase activity" evidence="8">
    <location>
        <position position="6"/>
    </location>
</feature>
<dbReference type="Pfam" id="PF13537">
    <property type="entry name" value="GATase_7"/>
    <property type="match status" value="1"/>
</dbReference>
<evidence type="ECO:0000256" key="5">
    <source>
        <dbReference type="ARBA" id="ARBA00022840"/>
    </source>
</evidence>